<dbReference type="Pfam" id="PF12650">
    <property type="entry name" value="DUF3784"/>
    <property type="match status" value="1"/>
</dbReference>
<name>A0ABV8WZH2_9LACT</name>
<reference evidence="3" key="1">
    <citation type="journal article" date="2019" name="Int. J. Syst. Evol. Microbiol.">
        <title>The Global Catalogue of Microorganisms (GCM) 10K type strain sequencing project: providing services to taxonomists for standard genome sequencing and annotation.</title>
        <authorList>
            <consortium name="The Broad Institute Genomics Platform"/>
            <consortium name="The Broad Institute Genome Sequencing Center for Infectious Disease"/>
            <person name="Wu L."/>
            <person name="Ma J."/>
        </authorList>
    </citation>
    <scope>NUCLEOTIDE SEQUENCE [LARGE SCALE GENOMIC DNA]</scope>
    <source>
        <strain evidence="3">CCUG 59778</strain>
    </source>
</reference>
<feature type="transmembrane region" description="Helical" evidence="1">
    <location>
        <begin position="70"/>
        <end position="88"/>
    </location>
</feature>
<organism evidence="2 3">
    <name type="scientific">Chungangia koreensis</name>
    <dbReference type="NCBI Taxonomy" id="752657"/>
    <lineage>
        <taxon>Bacteria</taxon>
        <taxon>Bacillati</taxon>
        <taxon>Bacillota</taxon>
        <taxon>Bacilli</taxon>
        <taxon>Lactobacillales</taxon>
        <taxon>Chungangia</taxon>
    </lineage>
</organism>
<keyword evidence="1" id="KW-1133">Transmembrane helix</keyword>
<comment type="caution">
    <text evidence="2">The sequence shown here is derived from an EMBL/GenBank/DDBJ whole genome shotgun (WGS) entry which is preliminary data.</text>
</comment>
<evidence type="ECO:0000313" key="3">
    <source>
        <dbReference type="Proteomes" id="UP001595817"/>
    </source>
</evidence>
<protein>
    <submittedName>
        <fullName evidence="2">DUF3784 domain-containing protein</fullName>
    </submittedName>
</protein>
<evidence type="ECO:0000313" key="2">
    <source>
        <dbReference type="EMBL" id="MFC4409043.1"/>
    </source>
</evidence>
<dbReference type="Proteomes" id="UP001595817">
    <property type="component" value="Unassembled WGS sequence"/>
</dbReference>
<keyword evidence="3" id="KW-1185">Reference proteome</keyword>
<keyword evidence="1" id="KW-0472">Membrane</keyword>
<feature type="transmembrane region" description="Helical" evidence="1">
    <location>
        <begin position="6"/>
        <end position="21"/>
    </location>
</feature>
<sequence length="92" mass="10091">MDLNLVVFGIIFLILGFLIGVKKQTWLLAGFNEKRVKDKRKLGNLVGGTIAILGIVLVIGGIINFQPAEYIMYAVVAILLGLVVYVNTKMVE</sequence>
<dbReference type="EMBL" id="JBHSEC010000001">
    <property type="protein sequence ID" value="MFC4409043.1"/>
    <property type="molecule type" value="Genomic_DNA"/>
</dbReference>
<gene>
    <name evidence="2" type="ORF">ACFOZY_01195</name>
</gene>
<accession>A0ABV8WZH2</accession>
<dbReference type="RefSeq" id="WP_378151381.1">
    <property type="nucleotide sequence ID" value="NZ_JBHSEC010000001.1"/>
</dbReference>
<feature type="transmembrane region" description="Helical" evidence="1">
    <location>
        <begin position="42"/>
        <end position="64"/>
    </location>
</feature>
<keyword evidence="1" id="KW-0812">Transmembrane</keyword>
<dbReference type="InterPro" id="IPR017259">
    <property type="entry name" value="UCP037672"/>
</dbReference>
<evidence type="ECO:0000256" key="1">
    <source>
        <dbReference type="SAM" id="Phobius"/>
    </source>
</evidence>
<proteinExistence type="predicted"/>